<feature type="domain" description="RNA polymerase N-terminal" evidence="1">
    <location>
        <begin position="200"/>
        <end position="483"/>
    </location>
</feature>
<dbReference type="SMART" id="SM00663">
    <property type="entry name" value="RPOLA_N"/>
    <property type="match status" value="1"/>
</dbReference>
<sequence length="502" mass="57838">MGTYLKYVNSDEIYNNTTCAKIIVNDLPNRSQKDKATINSLLMLEVGEVFDNVPRCSCGALSMKMYKGVRCKKCDTVVEEIVTNNLDDKIWVRAPEGVPALMNIKIWYQLQSYLQRSSFKFNLLQWLTDPDYKPKITKMSAPIRKALQKLDEHGLNVRSYQFFYDNFDRYMEFLLLNPEFNTRAEERGPELYRLIKENRKDVWVQYVQIPNRALTIIEKSNGKQWVDASTPKLLKAVRRMVGIDNDENLRSKTSAKTKQSRTSKFLSEMAEYYGKEIDPTYLSKKYGLFRKHIDATRSHFSARFVVTAITEPHRFDEVWLPWVGAMSLFGPHIRSKLYKKGYSANQIMAIMTKYQMVYNQEIHQIMTELIMESKAPCGEYGIPILLNRNPTLKHGSILLLRVTRVKTDPRDMSASTSGPIAPMYNGDYDGDTENFLLLLDNITARALQPFEPKYSVNNLIDPYTADGVTSLPKPTTMSIAVAMTKETQPNPEQLSFMNQFKA</sequence>
<dbReference type="GO" id="GO:0000428">
    <property type="term" value="C:DNA-directed RNA polymerase complex"/>
    <property type="evidence" value="ECO:0007669"/>
    <property type="project" value="UniProtKB-KW"/>
</dbReference>
<dbReference type="GO" id="GO:0003899">
    <property type="term" value="F:DNA-directed RNA polymerase activity"/>
    <property type="evidence" value="ECO:0007669"/>
    <property type="project" value="InterPro"/>
</dbReference>
<keyword evidence="2" id="KW-0240">DNA-directed RNA polymerase</keyword>
<dbReference type="SUPFAM" id="SSF64484">
    <property type="entry name" value="beta and beta-prime subunits of DNA dependent RNA-polymerase"/>
    <property type="match status" value="1"/>
</dbReference>
<dbReference type="Gene3D" id="2.40.40.20">
    <property type="match status" value="1"/>
</dbReference>
<dbReference type="InterPro" id="IPR006592">
    <property type="entry name" value="RNA_pol_N"/>
</dbReference>
<organism evidence="2">
    <name type="scientific">Myoviridae sp. ctijX18</name>
    <dbReference type="NCBI Taxonomy" id="2825154"/>
    <lineage>
        <taxon>Viruses</taxon>
        <taxon>Duplodnaviria</taxon>
        <taxon>Heunggongvirae</taxon>
        <taxon>Uroviricota</taxon>
        <taxon>Caudoviricetes</taxon>
    </lineage>
</organism>
<protein>
    <submittedName>
        <fullName evidence="2">Bifunctional DNA-directed RNA polymerase subunit beta/beta</fullName>
    </submittedName>
</protein>
<dbReference type="EMBL" id="BK016133">
    <property type="protein sequence ID" value="DAF97379.1"/>
    <property type="molecule type" value="Genomic_DNA"/>
</dbReference>
<accession>A0A8S5USH0</accession>
<keyword evidence="2" id="KW-0804">Transcription</keyword>
<evidence type="ECO:0000313" key="2">
    <source>
        <dbReference type="EMBL" id="DAF97379.1"/>
    </source>
</evidence>
<dbReference type="GO" id="GO:0003677">
    <property type="term" value="F:DNA binding"/>
    <property type="evidence" value="ECO:0007669"/>
    <property type="project" value="InterPro"/>
</dbReference>
<reference evidence="2" key="1">
    <citation type="journal article" date="2021" name="Proc. Natl. Acad. Sci. U.S.A.">
        <title>A Catalog of Tens of Thousands of Viruses from Human Metagenomes Reveals Hidden Associations with Chronic Diseases.</title>
        <authorList>
            <person name="Tisza M.J."/>
            <person name="Buck C.B."/>
        </authorList>
    </citation>
    <scope>NUCLEOTIDE SEQUENCE</scope>
    <source>
        <strain evidence="2">CtijX18</strain>
    </source>
</reference>
<proteinExistence type="predicted"/>
<dbReference type="GO" id="GO:0006351">
    <property type="term" value="P:DNA-templated transcription"/>
    <property type="evidence" value="ECO:0007669"/>
    <property type="project" value="InterPro"/>
</dbReference>
<name>A0A8S5USH0_9CAUD</name>
<evidence type="ECO:0000259" key="1">
    <source>
        <dbReference type="SMART" id="SM00663"/>
    </source>
</evidence>